<keyword evidence="2" id="KW-1185">Reference proteome</keyword>
<dbReference type="EMBL" id="SEOQ01001186">
    <property type="protein sequence ID" value="TFY53205.1"/>
    <property type="molecule type" value="Genomic_DNA"/>
</dbReference>
<dbReference type="AlphaFoldDB" id="A0A4Y9XT23"/>
<comment type="caution">
    <text evidence="1">The sequence shown here is derived from an EMBL/GenBank/DDBJ whole genome shotgun (WGS) entry which is preliminary data.</text>
</comment>
<accession>A0A4Y9XT23</accession>
<evidence type="ECO:0000313" key="2">
    <source>
        <dbReference type="Proteomes" id="UP000298327"/>
    </source>
</evidence>
<reference evidence="1 2" key="1">
    <citation type="submission" date="2019-02" db="EMBL/GenBank/DDBJ databases">
        <title>Genome sequencing of the rare red list fungi Dentipellis fragilis.</title>
        <authorList>
            <person name="Buettner E."/>
            <person name="Kellner H."/>
        </authorList>
    </citation>
    <scope>NUCLEOTIDE SEQUENCE [LARGE SCALE GENOMIC DNA]</scope>
    <source>
        <strain evidence="1 2">DSM 105465</strain>
    </source>
</reference>
<protein>
    <submittedName>
        <fullName evidence="1">Uncharacterized protein</fullName>
    </submittedName>
</protein>
<organism evidence="1 2">
    <name type="scientific">Dentipellis fragilis</name>
    <dbReference type="NCBI Taxonomy" id="205917"/>
    <lineage>
        <taxon>Eukaryota</taxon>
        <taxon>Fungi</taxon>
        <taxon>Dikarya</taxon>
        <taxon>Basidiomycota</taxon>
        <taxon>Agaricomycotina</taxon>
        <taxon>Agaricomycetes</taxon>
        <taxon>Russulales</taxon>
        <taxon>Hericiaceae</taxon>
        <taxon>Dentipellis</taxon>
    </lineage>
</organism>
<proteinExistence type="predicted"/>
<sequence length="72" mass="8233">MSYSLSHNIEHLKLSSMVDTQLIEIWSEAIKRFEADTKKKKFRKASSALEGIDSVDGLLDLINGEQQKFAEY</sequence>
<dbReference type="Proteomes" id="UP000298327">
    <property type="component" value="Unassembled WGS sequence"/>
</dbReference>
<name>A0A4Y9XT23_9AGAM</name>
<gene>
    <name evidence="1" type="ORF">EVG20_g10224</name>
</gene>
<evidence type="ECO:0000313" key="1">
    <source>
        <dbReference type="EMBL" id="TFY53205.1"/>
    </source>
</evidence>